<proteinExistence type="predicted"/>
<dbReference type="NCBIfam" id="TIGR04088">
    <property type="entry name" value="cognate_SipW"/>
    <property type="match status" value="1"/>
</dbReference>
<organism evidence="2 3">
    <name type="scientific">Dietzia cercidiphylli</name>
    <dbReference type="NCBI Taxonomy" id="498199"/>
    <lineage>
        <taxon>Bacteria</taxon>
        <taxon>Bacillati</taxon>
        <taxon>Actinomycetota</taxon>
        <taxon>Actinomycetes</taxon>
        <taxon>Mycobacteriales</taxon>
        <taxon>Dietziaceae</taxon>
        <taxon>Dietzia</taxon>
    </lineage>
</organism>
<keyword evidence="3" id="KW-1185">Reference proteome</keyword>
<dbReference type="Proteomes" id="UP001500383">
    <property type="component" value="Unassembled WGS sequence"/>
</dbReference>
<name>A0ABN2J2Y8_9ACTN</name>
<evidence type="ECO:0008006" key="4">
    <source>
        <dbReference type="Google" id="ProtNLM"/>
    </source>
</evidence>
<evidence type="ECO:0000256" key="1">
    <source>
        <dbReference type="SAM" id="Phobius"/>
    </source>
</evidence>
<evidence type="ECO:0000313" key="2">
    <source>
        <dbReference type="EMBL" id="GAA1716930.1"/>
    </source>
</evidence>
<evidence type="ECO:0000313" key="3">
    <source>
        <dbReference type="Proteomes" id="UP001500383"/>
    </source>
</evidence>
<dbReference type="EMBL" id="BAAAQG010000015">
    <property type="protein sequence ID" value="GAA1716930.1"/>
    <property type="molecule type" value="Genomic_DNA"/>
</dbReference>
<feature type="transmembrane region" description="Helical" evidence="1">
    <location>
        <begin position="20"/>
        <end position="39"/>
    </location>
</feature>
<keyword evidence="1" id="KW-0472">Membrane</keyword>
<keyword evidence="1" id="KW-1133">Transmembrane helix</keyword>
<keyword evidence="1" id="KW-0812">Transmembrane</keyword>
<comment type="caution">
    <text evidence="2">The sequence shown here is derived from an EMBL/GenBank/DDBJ whole genome shotgun (WGS) entry which is preliminary data.</text>
</comment>
<reference evidence="3" key="1">
    <citation type="journal article" date="2019" name="Int. J. Syst. Evol. Microbiol.">
        <title>The Global Catalogue of Microorganisms (GCM) 10K type strain sequencing project: providing services to taxonomists for standard genome sequencing and annotation.</title>
        <authorList>
            <consortium name="The Broad Institute Genomics Platform"/>
            <consortium name="The Broad Institute Genome Sequencing Center for Infectious Disease"/>
            <person name="Wu L."/>
            <person name="Ma J."/>
        </authorList>
    </citation>
    <scope>NUCLEOTIDE SEQUENCE [LARGE SCALE GENOMIC DNA]</scope>
    <source>
        <strain evidence="3">JCM 16002</strain>
    </source>
</reference>
<dbReference type="RefSeq" id="WP_338404217.1">
    <property type="nucleotide sequence ID" value="NZ_BAAAQG010000015.1"/>
</dbReference>
<protein>
    <recommendedName>
        <fullName evidence="4">Ribosomally synthesized peptide with SipW-like signal peptide</fullName>
    </recommendedName>
</protein>
<dbReference type="InterPro" id="IPR023833">
    <property type="entry name" value="Signal_pept_SipW-depend-type"/>
</dbReference>
<accession>A0ABN2J2Y8</accession>
<sequence>MTDPDSTSRAADHRRRLRALLAGGLVCGLGAAMTLAAWSDDIWVNGQFRAGQFNVQGSASTTSTHTWGEYSTQGNSAPLAFSSVVPTIVSPGTSYYAPFSLAIDSTKADFNGQVRVSEYLGTGDPALRSKLTWSATVVPGPGNCTEAGYLAGTALVPSAQGPATDTLQPVSPASGTVTLDKTLNTTATTPKTVCFKVTVASQGSGDDPSTNPYGTGSAGLVWHFTATSV</sequence>
<gene>
    <name evidence="2" type="ORF">GCM10009831_28500</name>
</gene>